<keyword evidence="1" id="KW-0472">Membrane</keyword>
<organism evidence="2 3">
    <name type="scientific">Pseudoduganella guangdongensis</name>
    <dbReference type="NCBI Taxonomy" id="2692179"/>
    <lineage>
        <taxon>Bacteria</taxon>
        <taxon>Pseudomonadati</taxon>
        <taxon>Pseudomonadota</taxon>
        <taxon>Betaproteobacteria</taxon>
        <taxon>Burkholderiales</taxon>
        <taxon>Oxalobacteraceae</taxon>
        <taxon>Telluria group</taxon>
        <taxon>Pseudoduganella</taxon>
    </lineage>
</organism>
<protein>
    <submittedName>
        <fullName evidence="2">Uncharacterized protein</fullName>
    </submittedName>
</protein>
<feature type="transmembrane region" description="Helical" evidence="1">
    <location>
        <begin position="40"/>
        <end position="65"/>
    </location>
</feature>
<feature type="transmembrane region" description="Helical" evidence="1">
    <location>
        <begin position="202"/>
        <end position="222"/>
    </location>
</feature>
<sequence>MKQLQVLQRKIDDLRFRGFGGSAIRMHRSMYQVKLKRSNLLGSLALPLVFTLALLCLLSPILALWHHLFAFWIPRIAPGGVVAVRQLDLGAYWLDLPYPLLPAGLPDARLWWVTLACTVLGFLATSLVPRERYLPLRYILRACLLVQGTALLYFHFFPNDFPYDAPRYLGDALSMALIFLFMLPWGLGLTYYVFAFSLWRKIGLTVCTLAYFALAFPMQYLLHAYVLQHMTLLFLPLLYLVFGIFLDVMMFVALYSWGMSWRRGDEGA</sequence>
<feature type="transmembrane region" description="Helical" evidence="1">
    <location>
        <begin position="176"/>
        <end position="195"/>
    </location>
</feature>
<comment type="caution">
    <text evidence="2">The sequence shown here is derived from an EMBL/GenBank/DDBJ whole genome shotgun (WGS) entry which is preliminary data.</text>
</comment>
<evidence type="ECO:0000313" key="2">
    <source>
        <dbReference type="EMBL" id="MYN02323.1"/>
    </source>
</evidence>
<name>A0A6N9HGU7_9BURK</name>
<feature type="transmembrane region" description="Helical" evidence="1">
    <location>
        <begin position="234"/>
        <end position="255"/>
    </location>
</feature>
<dbReference type="Proteomes" id="UP000448575">
    <property type="component" value="Unassembled WGS sequence"/>
</dbReference>
<dbReference type="EMBL" id="WWCJ01000006">
    <property type="protein sequence ID" value="MYN02323.1"/>
    <property type="molecule type" value="Genomic_DNA"/>
</dbReference>
<feature type="transmembrane region" description="Helical" evidence="1">
    <location>
        <begin position="110"/>
        <end position="129"/>
    </location>
</feature>
<keyword evidence="1" id="KW-0812">Transmembrane</keyword>
<reference evidence="2 3" key="1">
    <citation type="submission" date="2019-12" db="EMBL/GenBank/DDBJ databases">
        <title>Novel species isolated from a subtropical stream in China.</title>
        <authorList>
            <person name="Lu H."/>
        </authorList>
    </citation>
    <scope>NUCLEOTIDE SEQUENCE [LARGE SCALE GENOMIC DNA]</scope>
    <source>
        <strain evidence="2 3">DS3</strain>
    </source>
</reference>
<evidence type="ECO:0000256" key="1">
    <source>
        <dbReference type="SAM" id="Phobius"/>
    </source>
</evidence>
<gene>
    <name evidence="2" type="ORF">GTP41_09450</name>
</gene>
<accession>A0A6N9HGU7</accession>
<dbReference type="AlphaFoldDB" id="A0A6N9HGU7"/>
<feature type="transmembrane region" description="Helical" evidence="1">
    <location>
        <begin position="138"/>
        <end position="156"/>
    </location>
</feature>
<proteinExistence type="predicted"/>
<evidence type="ECO:0000313" key="3">
    <source>
        <dbReference type="Proteomes" id="UP000448575"/>
    </source>
</evidence>
<keyword evidence="3" id="KW-1185">Reference proteome</keyword>
<dbReference type="RefSeq" id="WP_161025333.1">
    <property type="nucleotide sequence ID" value="NZ_WWCJ01000006.1"/>
</dbReference>
<keyword evidence="1" id="KW-1133">Transmembrane helix</keyword>